<comment type="subcellular location">
    <subcellularLocation>
        <location evidence="1">Membrane</location>
        <topology evidence="1">Multi-pass membrane protein</topology>
    </subcellularLocation>
</comment>
<reference evidence="6 7" key="1">
    <citation type="submission" date="2022-03" db="EMBL/GenBank/DDBJ databases">
        <title>Pseudonocardia alaer sp. nov., a novel actinomycete isolated from reed forest soil.</title>
        <authorList>
            <person name="Wang L."/>
        </authorList>
    </citation>
    <scope>NUCLEOTIDE SEQUENCE [LARGE SCALE GENOMIC DNA]</scope>
    <source>
        <strain evidence="6 7">Y-16303</strain>
    </source>
</reference>
<evidence type="ECO:0000256" key="4">
    <source>
        <dbReference type="ARBA" id="ARBA00023136"/>
    </source>
</evidence>
<sequence>MNVVAWVLQIVLAAAFLAAGGMKVARPKPVLVSAGMGYAADFSDGAIKAIGLIEVIGAVGLILPWLLGVAPALTPLAAVGLALVMAGAVVVHIRRKEQYAAALVLGLLSLVLAVIRFAS</sequence>
<accession>A0ABS9T6M2</accession>
<feature type="transmembrane region" description="Helical" evidence="5">
    <location>
        <begin position="73"/>
        <end position="93"/>
    </location>
</feature>
<feature type="transmembrane region" description="Helical" evidence="5">
    <location>
        <begin position="46"/>
        <end position="67"/>
    </location>
</feature>
<evidence type="ECO:0000256" key="5">
    <source>
        <dbReference type="SAM" id="Phobius"/>
    </source>
</evidence>
<feature type="transmembrane region" description="Helical" evidence="5">
    <location>
        <begin position="6"/>
        <end position="25"/>
    </location>
</feature>
<proteinExistence type="predicted"/>
<organism evidence="6 7">
    <name type="scientific">Pseudonocardia alaniniphila</name>
    <dbReference type="NCBI Taxonomy" id="75291"/>
    <lineage>
        <taxon>Bacteria</taxon>
        <taxon>Bacillati</taxon>
        <taxon>Actinomycetota</taxon>
        <taxon>Actinomycetes</taxon>
        <taxon>Pseudonocardiales</taxon>
        <taxon>Pseudonocardiaceae</taxon>
        <taxon>Pseudonocardia</taxon>
    </lineage>
</organism>
<evidence type="ECO:0000256" key="3">
    <source>
        <dbReference type="ARBA" id="ARBA00022989"/>
    </source>
</evidence>
<comment type="caution">
    <text evidence="6">The sequence shown here is derived from an EMBL/GenBank/DDBJ whole genome shotgun (WGS) entry which is preliminary data.</text>
</comment>
<evidence type="ECO:0000313" key="7">
    <source>
        <dbReference type="Proteomes" id="UP001299970"/>
    </source>
</evidence>
<protein>
    <submittedName>
        <fullName evidence="6">DoxX family protein</fullName>
    </submittedName>
</protein>
<keyword evidence="4 5" id="KW-0472">Membrane</keyword>
<evidence type="ECO:0000256" key="2">
    <source>
        <dbReference type="ARBA" id="ARBA00022692"/>
    </source>
</evidence>
<keyword evidence="3 5" id="KW-1133">Transmembrane helix</keyword>
<dbReference type="Pfam" id="PF13564">
    <property type="entry name" value="DoxX_2"/>
    <property type="match status" value="1"/>
</dbReference>
<dbReference type="RefSeq" id="WP_241034204.1">
    <property type="nucleotide sequence ID" value="NZ_BAAAJF010000034.1"/>
</dbReference>
<dbReference type="EMBL" id="JAKXMK010000001">
    <property type="protein sequence ID" value="MCH6164172.1"/>
    <property type="molecule type" value="Genomic_DNA"/>
</dbReference>
<gene>
    <name evidence="6" type="ORF">MMF94_00645</name>
</gene>
<evidence type="ECO:0000256" key="1">
    <source>
        <dbReference type="ARBA" id="ARBA00004141"/>
    </source>
</evidence>
<keyword evidence="7" id="KW-1185">Reference proteome</keyword>
<evidence type="ECO:0000313" key="6">
    <source>
        <dbReference type="EMBL" id="MCH6164172.1"/>
    </source>
</evidence>
<name>A0ABS9T6M2_9PSEU</name>
<dbReference type="InterPro" id="IPR032808">
    <property type="entry name" value="DoxX"/>
</dbReference>
<keyword evidence="2 5" id="KW-0812">Transmembrane</keyword>
<dbReference type="Proteomes" id="UP001299970">
    <property type="component" value="Unassembled WGS sequence"/>
</dbReference>
<feature type="transmembrane region" description="Helical" evidence="5">
    <location>
        <begin position="100"/>
        <end position="118"/>
    </location>
</feature>